<evidence type="ECO:0000313" key="2">
    <source>
        <dbReference type="EMBL" id="TWB73901.1"/>
    </source>
</evidence>
<dbReference type="Proteomes" id="UP000315914">
    <property type="component" value="Unassembled WGS sequence"/>
</dbReference>
<evidence type="ECO:0000313" key="3">
    <source>
        <dbReference type="Proteomes" id="UP000315914"/>
    </source>
</evidence>
<reference evidence="2 3" key="1">
    <citation type="submission" date="2019-06" db="EMBL/GenBank/DDBJ databases">
        <title>Genomic Encyclopedia of Type Strains, Phase IV (KMG-V): Genome sequencing to study the core and pangenomes of soil and plant-associated prokaryotes.</title>
        <authorList>
            <person name="Whitman W."/>
        </authorList>
    </citation>
    <scope>NUCLEOTIDE SEQUENCE [LARGE SCALE GENOMIC DNA]</scope>
    <source>
        <strain evidence="2 3">BR 10556</strain>
    </source>
</reference>
<sequence>MLEDLRAIAQPGAIIAVIVVLLLMGAADAAIFIATRGWPF</sequence>
<keyword evidence="1" id="KW-1133">Transmembrane helix</keyword>
<feature type="transmembrane region" description="Helical" evidence="1">
    <location>
        <begin position="12"/>
        <end position="34"/>
    </location>
</feature>
<proteinExistence type="predicted"/>
<dbReference type="RefSeq" id="WP_283807685.1">
    <property type="nucleotide sequence ID" value="NZ_LWIG01000008.1"/>
</dbReference>
<organism evidence="2 3">
    <name type="scientific">Bradyrhizobium sacchari</name>
    <dbReference type="NCBI Taxonomy" id="1399419"/>
    <lineage>
        <taxon>Bacteria</taxon>
        <taxon>Pseudomonadati</taxon>
        <taxon>Pseudomonadota</taxon>
        <taxon>Alphaproteobacteria</taxon>
        <taxon>Hyphomicrobiales</taxon>
        <taxon>Nitrobacteraceae</taxon>
        <taxon>Bradyrhizobium</taxon>
    </lineage>
</organism>
<keyword evidence="3" id="KW-1185">Reference proteome</keyword>
<dbReference type="EMBL" id="VITW01000005">
    <property type="protein sequence ID" value="TWB73901.1"/>
    <property type="molecule type" value="Genomic_DNA"/>
</dbReference>
<keyword evidence="1" id="KW-0472">Membrane</keyword>
<comment type="caution">
    <text evidence="2">The sequence shown here is derived from an EMBL/GenBank/DDBJ whole genome shotgun (WGS) entry which is preliminary data.</text>
</comment>
<protein>
    <submittedName>
        <fullName evidence="2">Uncharacterized protein</fullName>
    </submittedName>
</protein>
<gene>
    <name evidence="2" type="ORF">FBZ95_105152</name>
</gene>
<dbReference type="AlphaFoldDB" id="A0A560IQA7"/>
<name>A0A560IQA7_9BRAD</name>
<accession>A0A560IQA7</accession>
<keyword evidence="1" id="KW-0812">Transmembrane</keyword>
<evidence type="ECO:0000256" key="1">
    <source>
        <dbReference type="SAM" id="Phobius"/>
    </source>
</evidence>